<keyword evidence="3" id="KW-0804">Transcription</keyword>
<evidence type="ECO:0000256" key="2">
    <source>
        <dbReference type="ARBA" id="ARBA00023125"/>
    </source>
</evidence>
<name>A0ABZ2CK84_9BACI</name>
<dbReference type="EMBL" id="CP137640">
    <property type="protein sequence ID" value="WVX83521.1"/>
    <property type="molecule type" value="Genomic_DNA"/>
</dbReference>
<dbReference type="Proteomes" id="UP001357223">
    <property type="component" value="Chromosome"/>
</dbReference>
<dbReference type="Gene3D" id="1.10.10.10">
    <property type="entry name" value="Winged helix-like DNA-binding domain superfamily/Winged helix DNA-binding domain"/>
    <property type="match status" value="1"/>
</dbReference>
<gene>
    <name evidence="6" type="ORF">R4Z09_11270</name>
</gene>
<feature type="domain" description="IclR-ED" evidence="5">
    <location>
        <begin position="72"/>
        <end position="254"/>
    </location>
</feature>
<keyword evidence="2" id="KW-0238">DNA-binding</keyword>
<protein>
    <submittedName>
        <fullName evidence="6">IclR family transcriptional regulator</fullName>
    </submittedName>
</protein>
<dbReference type="Gene3D" id="3.30.450.40">
    <property type="match status" value="1"/>
</dbReference>
<dbReference type="InterPro" id="IPR005471">
    <property type="entry name" value="Tscrpt_reg_IclR_N"/>
</dbReference>
<evidence type="ECO:0000313" key="6">
    <source>
        <dbReference type="EMBL" id="WVX83521.1"/>
    </source>
</evidence>
<dbReference type="SMART" id="SM00346">
    <property type="entry name" value="HTH_ICLR"/>
    <property type="match status" value="1"/>
</dbReference>
<evidence type="ECO:0000256" key="3">
    <source>
        <dbReference type="ARBA" id="ARBA00023163"/>
    </source>
</evidence>
<keyword evidence="1" id="KW-0805">Transcription regulation</keyword>
<dbReference type="InterPro" id="IPR050707">
    <property type="entry name" value="HTH_MetabolicPath_Reg"/>
</dbReference>
<dbReference type="PANTHER" id="PTHR30136:SF35">
    <property type="entry name" value="HTH-TYPE TRANSCRIPTIONAL REGULATOR RV1719"/>
    <property type="match status" value="1"/>
</dbReference>
<sequence length="266" mass="29425">MNQPNNRTSILQSVQKGLRVLQLFTREKPVWGTTEIAAALELNKSTVSRLISDLLAEGYLQKEQNKYSLGYSLLYLSGVITSHLEIQRESKDIIKELVDHIGEAVHIAVLEGTGITYVHKAECQNPVELLSFIGRKNPVSCTSSGQVLLAFHKDNVIDYVIGAGLPRMGPNSVTDPEQFRSRLQQVKLQGYSICIDEMHEDVVSIAAPIRDYTGEVVAAISMVGTSQRISLDKIDPFKEAIIQAGKEISLQLGYIPAAYEKELTVK</sequence>
<feature type="domain" description="HTH iclR-type" evidence="4">
    <location>
        <begin position="11"/>
        <end position="71"/>
    </location>
</feature>
<evidence type="ECO:0000313" key="7">
    <source>
        <dbReference type="Proteomes" id="UP001357223"/>
    </source>
</evidence>
<dbReference type="InterPro" id="IPR036390">
    <property type="entry name" value="WH_DNA-bd_sf"/>
</dbReference>
<accession>A0ABZ2CK84</accession>
<keyword evidence="7" id="KW-1185">Reference proteome</keyword>
<dbReference type="InterPro" id="IPR014757">
    <property type="entry name" value="Tscrpt_reg_IclR_C"/>
</dbReference>
<proteinExistence type="predicted"/>
<dbReference type="SUPFAM" id="SSF55781">
    <property type="entry name" value="GAF domain-like"/>
    <property type="match status" value="1"/>
</dbReference>
<dbReference type="RefSeq" id="WP_338452405.1">
    <property type="nucleotide sequence ID" value="NZ_CP137640.1"/>
</dbReference>
<dbReference type="Pfam" id="PF09339">
    <property type="entry name" value="HTH_IclR"/>
    <property type="match status" value="1"/>
</dbReference>
<dbReference type="PROSITE" id="PS51078">
    <property type="entry name" value="ICLR_ED"/>
    <property type="match status" value="1"/>
</dbReference>
<reference evidence="6 7" key="1">
    <citation type="submission" date="2023-10" db="EMBL/GenBank/DDBJ databases">
        <title>Niallia locisalis sp.nov. isolated from a salt pond sample.</title>
        <authorList>
            <person name="Li X.-J."/>
            <person name="Dong L."/>
        </authorList>
    </citation>
    <scope>NUCLEOTIDE SEQUENCE [LARGE SCALE GENOMIC DNA]</scope>
    <source>
        <strain evidence="6 7">DSM 29761</strain>
    </source>
</reference>
<dbReference type="InterPro" id="IPR029016">
    <property type="entry name" value="GAF-like_dom_sf"/>
</dbReference>
<dbReference type="PANTHER" id="PTHR30136">
    <property type="entry name" value="HELIX-TURN-HELIX TRANSCRIPTIONAL REGULATOR, ICLR FAMILY"/>
    <property type="match status" value="1"/>
</dbReference>
<evidence type="ECO:0000256" key="1">
    <source>
        <dbReference type="ARBA" id="ARBA00023015"/>
    </source>
</evidence>
<organism evidence="6 7">
    <name type="scientific">Niallia oryzisoli</name>
    <dbReference type="NCBI Taxonomy" id="1737571"/>
    <lineage>
        <taxon>Bacteria</taxon>
        <taxon>Bacillati</taxon>
        <taxon>Bacillota</taxon>
        <taxon>Bacilli</taxon>
        <taxon>Bacillales</taxon>
        <taxon>Bacillaceae</taxon>
        <taxon>Niallia</taxon>
    </lineage>
</organism>
<dbReference type="Pfam" id="PF01614">
    <property type="entry name" value="IclR_C"/>
    <property type="match status" value="1"/>
</dbReference>
<dbReference type="InterPro" id="IPR036388">
    <property type="entry name" value="WH-like_DNA-bd_sf"/>
</dbReference>
<evidence type="ECO:0000259" key="5">
    <source>
        <dbReference type="PROSITE" id="PS51078"/>
    </source>
</evidence>
<dbReference type="PROSITE" id="PS51077">
    <property type="entry name" value="HTH_ICLR"/>
    <property type="match status" value="1"/>
</dbReference>
<evidence type="ECO:0000259" key="4">
    <source>
        <dbReference type="PROSITE" id="PS51077"/>
    </source>
</evidence>
<dbReference type="SUPFAM" id="SSF46785">
    <property type="entry name" value="Winged helix' DNA-binding domain"/>
    <property type="match status" value="1"/>
</dbReference>